<reference evidence="3" key="1">
    <citation type="journal article" date="2006" name="PLoS Biol.">
        <title>Macronuclear genome sequence of the ciliate Tetrahymena thermophila, a model eukaryote.</title>
        <authorList>
            <person name="Eisen J.A."/>
            <person name="Coyne R.S."/>
            <person name="Wu M."/>
            <person name="Wu D."/>
            <person name="Thiagarajan M."/>
            <person name="Wortman J.R."/>
            <person name="Badger J.H."/>
            <person name="Ren Q."/>
            <person name="Amedeo P."/>
            <person name="Jones K.M."/>
            <person name="Tallon L.J."/>
            <person name="Delcher A.L."/>
            <person name="Salzberg S.L."/>
            <person name="Silva J.C."/>
            <person name="Haas B.J."/>
            <person name="Majoros W.H."/>
            <person name="Farzad M."/>
            <person name="Carlton J.M."/>
            <person name="Smith R.K. Jr."/>
            <person name="Garg J."/>
            <person name="Pearlman R.E."/>
            <person name="Karrer K.M."/>
            <person name="Sun L."/>
            <person name="Manning G."/>
            <person name="Elde N.C."/>
            <person name="Turkewitz A.P."/>
            <person name="Asai D.J."/>
            <person name="Wilkes D.E."/>
            <person name="Wang Y."/>
            <person name="Cai H."/>
            <person name="Collins K."/>
            <person name="Stewart B.A."/>
            <person name="Lee S.R."/>
            <person name="Wilamowska K."/>
            <person name="Weinberg Z."/>
            <person name="Ruzzo W.L."/>
            <person name="Wloga D."/>
            <person name="Gaertig J."/>
            <person name="Frankel J."/>
            <person name="Tsao C.-C."/>
            <person name="Gorovsky M.A."/>
            <person name="Keeling P.J."/>
            <person name="Waller R.F."/>
            <person name="Patron N.J."/>
            <person name="Cherry J.M."/>
            <person name="Stover N.A."/>
            <person name="Krieger C.J."/>
            <person name="del Toro C."/>
            <person name="Ryder H.F."/>
            <person name="Williamson S.C."/>
            <person name="Barbeau R.A."/>
            <person name="Hamilton E.P."/>
            <person name="Orias E."/>
        </authorList>
    </citation>
    <scope>NUCLEOTIDE SEQUENCE [LARGE SCALE GENOMIC DNA]</scope>
    <source>
        <strain evidence="3">SB210</strain>
    </source>
</reference>
<proteinExistence type="predicted"/>
<keyword evidence="3" id="KW-1185">Reference proteome</keyword>
<dbReference type="GeneID" id="7845529"/>
<evidence type="ECO:0000313" key="2">
    <source>
        <dbReference type="EMBL" id="EAS07782.2"/>
    </source>
</evidence>
<protein>
    <submittedName>
        <fullName evidence="2">Transmembrane protein, putative</fullName>
    </submittedName>
</protein>
<dbReference type="EMBL" id="GG662209">
    <property type="protein sequence ID" value="EAS07782.2"/>
    <property type="molecule type" value="Genomic_DNA"/>
</dbReference>
<dbReference type="AlphaFoldDB" id="I7M4P4"/>
<keyword evidence="1" id="KW-1133">Transmembrane helix</keyword>
<keyword evidence="1 2" id="KW-0812">Transmembrane</keyword>
<dbReference type="KEGG" id="tet:TTHERM_00525140"/>
<dbReference type="Proteomes" id="UP000009168">
    <property type="component" value="Unassembled WGS sequence"/>
</dbReference>
<evidence type="ECO:0000313" key="3">
    <source>
        <dbReference type="Proteomes" id="UP000009168"/>
    </source>
</evidence>
<dbReference type="RefSeq" id="XP_001028024.2">
    <property type="nucleotide sequence ID" value="XM_001028024.2"/>
</dbReference>
<feature type="transmembrane region" description="Helical" evidence="1">
    <location>
        <begin position="6"/>
        <end position="26"/>
    </location>
</feature>
<organism evidence="2 3">
    <name type="scientific">Tetrahymena thermophila (strain SB210)</name>
    <dbReference type="NCBI Taxonomy" id="312017"/>
    <lineage>
        <taxon>Eukaryota</taxon>
        <taxon>Sar</taxon>
        <taxon>Alveolata</taxon>
        <taxon>Ciliophora</taxon>
        <taxon>Intramacronucleata</taxon>
        <taxon>Oligohymenophorea</taxon>
        <taxon>Hymenostomatida</taxon>
        <taxon>Tetrahymenina</taxon>
        <taxon>Tetrahymenidae</taxon>
        <taxon>Tetrahymena</taxon>
    </lineage>
</organism>
<evidence type="ECO:0000256" key="1">
    <source>
        <dbReference type="SAM" id="Phobius"/>
    </source>
</evidence>
<accession>I7M4P4</accession>
<name>I7M4P4_TETTS</name>
<gene>
    <name evidence="2" type="ORF">TTHERM_00525140</name>
</gene>
<dbReference type="InParanoid" id="I7M4P4"/>
<sequence>MLKNNNLPLIAAGASLTSLGIGYLLVKQYLSSKKLSPYVEALDNVLNKSNLMKRKNKKGKNANKKAQFDDNQLIHKNSFQNAEDDVKNTLIESRNKKNQRILENENFFEELNEEEELKKSLDDFEQVINSKIKISSAHFDALGRSKDIRRRKESAKNEFSEMISEELQCSAGVSNSVCLARVDNEAYICLTCDKINEKKKNNNLNQNNLSTEDDDGEDIDYFQDKDECDEMDEDSDRYINQQLDILGVQKGISQVQIKKDPKKKKQRKNTYPSLNQCQFYCWKCIQEHHQNHIVCQISSQSCYINTNPNLKQSVSLLRSDQNSAQIYSPKLNAEQQIYLSVIREQMEMQQLNSQAIGLYCCSIEQILVTEESIPLQIENHLSQELNLIFDSLFDRVKQTQTDEFNNLLHIILKRIDDIMLDNNILIYIMGRILIKKNIIDRILRCDSLESHNQKKFSEILMKMAKIDISLRSEIAVILLQDFKYVFVSHILSSALLFMLKSSQVRLYATQKLNKTSQFCAGLLNMKSIFEKFKDSYKYRNKLMRCLYITRALCEDKIFVVEGILNKSTKQFSELLCDVARYLEKKSIIHRKDLMKNIIHTNIAEEIFYLKNLDFSFRQLFSDVIQNAHFAPEKYRQQLWQKLSFYLKQNIENFAYDVNQIESNNQEVNSHKDNYSKDYIYLNITSLNMMTIMKRDIRCNRICLNFEDFSQESKIITKKYIFAEQEGYQILLLHHYGSVVNNPQNRCLFEHVKNIYGFPELGDFDLITYLQQSISDSKFINEIFTKSNFPCYDLYQNLRILFTDFPNQLGQLLINLFQINHQQMPLSVLIEELLRYIHIDNLSSLNLDVFCEKVIDKQILNQYESKYRNQPIYKLKELYYSEFFPLIFSKYPEDYEKLVKQQQLTFKLKQFDNHLTKQIGNQILSGSSDSSEEQILNGPKILNANFFSSKSNNNDIFGSDYDFILLKDRLITFHSSVMDKIIPTTKAFFMIDREDPILCTIIQIYIRIILFQTEAAPNQFMKSTPVPSQKSPLNISNLIPENMMLSIQNLIFKTNQL</sequence>
<keyword evidence="1" id="KW-0472">Membrane</keyword>